<name>A0A4C1XNN3_EUMVA</name>
<organism evidence="2 3">
    <name type="scientific">Eumeta variegata</name>
    <name type="common">Bagworm moth</name>
    <name type="synonym">Eumeta japonica</name>
    <dbReference type="NCBI Taxonomy" id="151549"/>
    <lineage>
        <taxon>Eukaryota</taxon>
        <taxon>Metazoa</taxon>
        <taxon>Ecdysozoa</taxon>
        <taxon>Arthropoda</taxon>
        <taxon>Hexapoda</taxon>
        <taxon>Insecta</taxon>
        <taxon>Pterygota</taxon>
        <taxon>Neoptera</taxon>
        <taxon>Endopterygota</taxon>
        <taxon>Lepidoptera</taxon>
        <taxon>Glossata</taxon>
        <taxon>Ditrysia</taxon>
        <taxon>Tineoidea</taxon>
        <taxon>Psychidae</taxon>
        <taxon>Oiketicinae</taxon>
        <taxon>Eumeta</taxon>
    </lineage>
</organism>
<feature type="region of interest" description="Disordered" evidence="1">
    <location>
        <begin position="124"/>
        <end position="152"/>
    </location>
</feature>
<comment type="caution">
    <text evidence="2">The sequence shown here is derived from an EMBL/GenBank/DDBJ whole genome shotgun (WGS) entry which is preliminary data.</text>
</comment>
<accession>A0A4C1XNN3</accession>
<dbReference type="Proteomes" id="UP000299102">
    <property type="component" value="Unassembled WGS sequence"/>
</dbReference>
<feature type="compositionally biased region" description="Basic and acidic residues" evidence="1">
    <location>
        <begin position="130"/>
        <end position="146"/>
    </location>
</feature>
<dbReference type="AlphaFoldDB" id="A0A4C1XNN3"/>
<evidence type="ECO:0000256" key="1">
    <source>
        <dbReference type="SAM" id="MobiDB-lite"/>
    </source>
</evidence>
<gene>
    <name evidence="2" type="ORF">EVAR_46541_1</name>
</gene>
<dbReference type="EMBL" id="BGZK01000903">
    <property type="protein sequence ID" value="GBP64612.1"/>
    <property type="molecule type" value="Genomic_DNA"/>
</dbReference>
<evidence type="ECO:0000313" key="2">
    <source>
        <dbReference type="EMBL" id="GBP64612.1"/>
    </source>
</evidence>
<sequence>MPPKPVRLCDLMTSDVPKTGPPMELMTSDASKTAIAHGPACMDVERKCSAFGIDRPRHRPRSQSCLALGYDISLVRACDVILLNVQITSPNLLHLVTLSDIPSLHANVCHEALRRVDFDFPRPARRGRRAVGDGRRHRGGSDDRRQPATRRHQFVDTSAKVVALDSPVTRPNPGTSWFVSHVLTTVPRRLHLYVIPFLILPFGQVNCGPIS</sequence>
<keyword evidence="3" id="KW-1185">Reference proteome</keyword>
<evidence type="ECO:0000313" key="3">
    <source>
        <dbReference type="Proteomes" id="UP000299102"/>
    </source>
</evidence>
<proteinExistence type="predicted"/>
<protein>
    <submittedName>
        <fullName evidence="2">Uncharacterized protein</fullName>
    </submittedName>
</protein>
<reference evidence="2 3" key="1">
    <citation type="journal article" date="2019" name="Commun. Biol.">
        <title>The bagworm genome reveals a unique fibroin gene that provides high tensile strength.</title>
        <authorList>
            <person name="Kono N."/>
            <person name="Nakamura H."/>
            <person name="Ohtoshi R."/>
            <person name="Tomita M."/>
            <person name="Numata K."/>
            <person name="Arakawa K."/>
        </authorList>
    </citation>
    <scope>NUCLEOTIDE SEQUENCE [LARGE SCALE GENOMIC DNA]</scope>
</reference>